<evidence type="ECO:0000256" key="1">
    <source>
        <dbReference type="ARBA" id="ARBA00004721"/>
    </source>
</evidence>
<dbReference type="Gene3D" id="1.10.630.10">
    <property type="entry name" value="Cytochrome P450"/>
    <property type="match status" value="1"/>
</dbReference>
<keyword evidence="7 9" id="KW-0503">Monooxygenase</keyword>
<comment type="caution">
    <text evidence="11">The sequence shown here is derived from an EMBL/GenBank/DDBJ whole genome shotgun (WGS) entry which is preliminary data.</text>
</comment>
<dbReference type="CDD" id="cd11072">
    <property type="entry name" value="CYP71-like"/>
    <property type="match status" value="1"/>
</dbReference>
<keyword evidence="12" id="KW-1185">Reference proteome</keyword>
<evidence type="ECO:0000256" key="6">
    <source>
        <dbReference type="ARBA" id="ARBA00023004"/>
    </source>
</evidence>
<evidence type="ECO:0000256" key="3">
    <source>
        <dbReference type="ARBA" id="ARBA00022617"/>
    </source>
</evidence>
<organism evidence="11 12">
    <name type="scientific">Mikania micrantha</name>
    <name type="common">bitter vine</name>
    <dbReference type="NCBI Taxonomy" id="192012"/>
    <lineage>
        <taxon>Eukaryota</taxon>
        <taxon>Viridiplantae</taxon>
        <taxon>Streptophyta</taxon>
        <taxon>Embryophyta</taxon>
        <taxon>Tracheophyta</taxon>
        <taxon>Spermatophyta</taxon>
        <taxon>Magnoliopsida</taxon>
        <taxon>eudicotyledons</taxon>
        <taxon>Gunneridae</taxon>
        <taxon>Pentapetalae</taxon>
        <taxon>asterids</taxon>
        <taxon>campanulids</taxon>
        <taxon>Asterales</taxon>
        <taxon>Asteraceae</taxon>
        <taxon>Asteroideae</taxon>
        <taxon>Heliantheae alliance</taxon>
        <taxon>Eupatorieae</taxon>
        <taxon>Mikania</taxon>
    </lineage>
</organism>
<dbReference type="EMBL" id="SZYD01000008">
    <property type="protein sequence ID" value="KAD5507690.1"/>
    <property type="molecule type" value="Genomic_DNA"/>
</dbReference>
<dbReference type="InterPro" id="IPR036396">
    <property type="entry name" value="Cyt_P450_sf"/>
</dbReference>
<evidence type="ECO:0000256" key="4">
    <source>
        <dbReference type="ARBA" id="ARBA00022723"/>
    </source>
</evidence>
<keyword evidence="10" id="KW-0472">Membrane</keyword>
<name>A0A5N6NXI3_9ASTR</name>
<evidence type="ECO:0000256" key="2">
    <source>
        <dbReference type="ARBA" id="ARBA00010617"/>
    </source>
</evidence>
<keyword evidence="10" id="KW-1133">Transmembrane helix</keyword>
<dbReference type="GO" id="GO:0051762">
    <property type="term" value="P:sesquiterpene biosynthetic process"/>
    <property type="evidence" value="ECO:0007669"/>
    <property type="project" value="UniProtKB-ARBA"/>
</dbReference>
<sequence length="451" mass="50940">MQVFIISSLPFILVIIFLKSYIFTSKRHKNLPPSPPKLPLIGNLHQLGSSSHRSLCSMAQTYGPVMLIHFGSVPAVVVSSADAAREVMKTQDLTFANRPFLRIPSKIFYALKDIAFSQYGEHWRQIRSIAVLHILSNKRFSRIDTVALGRKYEGRHFKNLLERTVEFLGCFSVGSYIPSLTWVDRLSGLERKVDEVAKEFDEFFDSVINEHINNKEASFECQDLVGILLDIQRENKIGFPLENDVIKAIILDLFVGGIDTTFTSLEWAIAELLRHPQAMKELQQEALKTGQGRSLITEDKLDKMAYLKAVMKETLRLHPPIPLLVPHESTRDAKLQGYDIPSGTRVYINAFAIGREASKWEEPDEFKPERFLDNPIDYKGFHFELLPFGAGRRGCPGIPFAMIVNELVLANLAYKFDLSLIGEEALDMTETNGIAVHKKCPILVSATPACY</sequence>
<dbReference type="InterPro" id="IPR002401">
    <property type="entry name" value="Cyt_P450_E_grp-I"/>
</dbReference>
<keyword evidence="4 8" id="KW-0479">Metal-binding</keyword>
<comment type="cofactor">
    <cofactor evidence="8">
        <name>heme</name>
        <dbReference type="ChEBI" id="CHEBI:30413"/>
    </cofactor>
</comment>
<reference evidence="11 12" key="1">
    <citation type="submission" date="2019-05" db="EMBL/GenBank/DDBJ databases">
        <title>Mikania micrantha, genome provides insights into the molecular mechanism of rapid growth.</title>
        <authorList>
            <person name="Liu B."/>
        </authorList>
    </citation>
    <scope>NUCLEOTIDE SEQUENCE [LARGE SCALE GENOMIC DNA]</scope>
    <source>
        <strain evidence="11">NLD-2019</strain>
        <tissue evidence="11">Leaf</tissue>
    </source>
</reference>
<dbReference type="PROSITE" id="PS00086">
    <property type="entry name" value="CYTOCHROME_P450"/>
    <property type="match status" value="1"/>
</dbReference>
<dbReference type="SUPFAM" id="SSF48264">
    <property type="entry name" value="Cytochrome P450"/>
    <property type="match status" value="1"/>
</dbReference>
<dbReference type="PANTHER" id="PTHR47955">
    <property type="entry name" value="CYTOCHROME P450 FAMILY 71 PROTEIN"/>
    <property type="match status" value="1"/>
</dbReference>
<evidence type="ECO:0000256" key="5">
    <source>
        <dbReference type="ARBA" id="ARBA00023002"/>
    </source>
</evidence>
<comment type="pathway">
    <text evidence="1">Secondary metabolite biosynthesis; terpenoid biosynthesis.</text>
</comment>
<evidence type="ECO:0000256" key="8">
    <source>
        <dbReference type="PIRSR" id="PIRSR602401-1"/>
    </source>
</evidence>
<accession>A0A5N6NXI3</accession>
<dbReference type="GO" id="GO:0005506">
    <property type="term" value="F:iron ion binding"/>
    <property type="evidence" value="ECO:0007669"/>
    <property type="project" value="InterPro"/>
</dbReference>
<protein>
    <recommendedName>
        <fullName evidence="13">Cytochrome P450</fullName>
    </recommendedName>
</protein>
<keyword evidence="3 8" id="KW-0349">Heme</keyword>
<evidence type="ECO:0000313" key="11">
    <source>
        <dbReference type="EMBL" id="KAD5507690.1"/>
    </source>
</evidence>
<dbReference type="OrthoDB" id="1055148at2759"/>
<dbReference type="PRINTS" id="PR00463">
    <property type="entry name" value="EP450I"/>
</dbReference>
<feature type="binding site" description="axial binding residue" evidence="8">
    <location>
        <position position="395"/>
    </location>
    <ligand>
        <name>heme</name>
        <dbReference type="ChEBI" id="CHEBI:30413"/>
    </ligand>
    <ligandPart>
        <name>Fe</name>
        <dbReference type="ChEBI" id="CHEBI:18248"/>
    </ligandPart>
</feature>
<dbReference type="GO" id="GO:0016712">
    <property type="term" value="F:oxidoreductase activity, acting on paired donors, with incorporation or reduction of molecular oxygen, reduced flavin or flavoprotein as one donor, and incorporation of one atom of oxygen"/>
    <property type="evidence" value="ECO:0007669"/>
    <property type="project" value="UniProtKB-ARBA"/>
</dbReference>
<evidence type="ECO:0000256" key="9">
    <source>
        <dbReference type="RuleBase" id="RU000461"/>
    </source>
</evidence>
<gene>
    <name evidence="11" type="ORF">E3N88_15393</name>
</gene>
<proteinExistence type="inferred from homology"/>
<keyword evidence="5 9" id="KW-0560">Oxidoreductase</keyword>
<dbReference type="InterPro" id="IPR001128">
    <property type="entry name" value="Cyt_P450"/>
</dbReference>
<dbReference type="PRINTS" id="PR00385">
    <property type="entry name" value="P450"/>
</dbReference>
<dbReference type="AlphaFoldDB" id="A0A5N6NXI3"/>
<dbReference type="Proteomes" id="UP000326396">
    <property type="component" value="Linkage Group LG16"/>
</dbReference>
<comment type="similarity">
    <text evidence="2 9">Belongs to the cytochrome P450 family.</text>
</comment>
<keyword evidence="6 8" id="KW-0408">Iron</keyword>
<feature type="transmembrane region" description="Helical" evidence="10">
    <location>
        <begin position="6"/>
        <end position="24"/>
    </location>
</feature>
<dbReference type="GO" id="GO:0020037">
    <property type="term" value="F:heme binding"/>
    <property type="evidence" value="ECO:0007669"/>
    <property type="project" value="InterPro"/>
</dbReference>
<evidence type="ECO:0008006" key="13">
    <source>
        <dbReference type="Google" id="ProtNLM"/>
    </source>
</evidence>
<evidence type="ECO:0000256" key="10">
    <source>
        <dbReference type="SAM" id="Phobius"/>
    </source>
</evidence>
<evidence type="ECO:0000256" key="7">
    <source>
        <dbReference type="ARBA" id="ARBA00023033"/>
    </source>
</evidence>
<dbReference type="FunFam" id="1.10.630.10:FF:000011">
    <property type="entry name" value="Cytochrome P450 83B1"/>
    <property type="match status" value="1"/>
</dbReference>
<dbReference type="InterPro" id="IPR017972">
    <property type="entry name" value="Cyt_P450_CS"/>
</dbReference>
<keyword evidence="10" id="KW-0812">Transmembrane</keyword>
<dbReference type="PANTHER" id="PTHR47955:SF15">
    <property type="entry name" value="CYTOCHROME P450 71A2-LIKE"/>
    <property type="match status" value="1"/>
</dbReference>
<evidence type="ECO:0000313" key="12">
    <source>
        <dbReference type="Proteomes" id="UP000326396"/>
    </source>
</evidence>
<dbReference type="Pfam" id="PF00067">
    <property type="entry name" value="p450"/>
    <property type="match status" value="2"/>
</dbReference>